<evidence type="ECO:0000256" key="3">
    <source>
        <dbReference type="ARBA" id="ARBA00023163"/>
    </source>
</evidence>
<dbReference type="Pfam" id="PF01022">
    <property type="entry name" value="HTH_5"/>
    <property type="match status" value="1"/>
</dbReference>
<dbReference type="InterPro" id="IPR036390">
    <property type="entry name" value="WH_DNA-bd_sf"/>
</dbReference>
<dbReference type="PROSITE" id="PS50987">
    <property type="entry name" value="HTH_ARSR_2"/>
    <property type="match status" value="1"/>
</dbReference>
<dbReference type="GO" id="GO:0003700">
    <property type="term" value="F:DNA-binding transcription factor activity"/>
    <property type="evidence" value="ECO:0007669"/>
    <property type="project" value="InterPro"/>
</dbReference>
<dbReference type="GO" id="GO:0003677">
    <property type="term" value="F:DNA binding"/>
    <property type="evidence" value="ECO:0007669"/>
    <property type="project" value="UniProtKB-KW"/>
</dbReference>
<gene>
    <name evidence="5" type="ORF">GGQ72_003538</name>
</gene>
<keyword evidence="2 5" id="KW-0238">DNA-binding</keyword>
<dbReference type="PANTHER" id="PTHR43132:SF2">
    <property type="entry name" value="ARSENICAL RESISTANCE OPERON REPRESSOR ARSR-RELATED"/>
    <property type="match status" value="1"/>
</dbReference>
<dbReference type="CDD" id="cd00090">
    <property type="entry name" value="HTH_ARSR"/>
    <property type="match status" value="1"/>
</dbReference>
<keyword evidence="6" id="KW-1185">Reference proteome</keyword>
<dbReference type="InterPro" id="IPR036388">
    <property type="entry name" value="WH-like_DNA-bd_sf"/>
</dbReference>
<protein>
    <submittedName>
        <fullName evidence="5">DNA-binding transcriptional ArsR family regulator</fullName>
    </submittedName>
</protein>
<dbReference type="Proteomes" id="UP000519897">
    <property type="component" value="Unassembled WGS sequence"/>
</dbReference>
<evidence type="ECO:0000259" key="4">
    <source>
        <dbReference type="PROSITE" id="PS50987"/>
    </source>
</evidence>
<sequence>MRKTTLPLEQMIEASGEAAEFIRLFSTSSRLMLLCFLSGREASVGEIQEGLGFKQPGLSQQLAELRQAGVVQTRRESRQIYYSIADARVARILDVLVSMFCKGEEPPPAHASIEGSSSCAPTLGEMAQWAVITSDTGLK</sequence>
<reference evidence="5 6" key="1">
    <citation type="submission" date="2020-08" db="EMBL/GenBank/DDBJ databases">
        <title>Genomic Encyclopedia of Type Strains, Phase IV (KMG-IV): sequencing the most valuable type-strain genomes for metagenomic binning, comparative biology and taxonomic classification.</title>
        <authorList>
            <person name="Goeker M."/>
        </authorList>
    </citation>
    <scope>NUCLEOTIDE SEQUENCE [LARGE SCALE GENOMIC DNA]</scope>
    <source>
        <strain evidence="5 6">DSM 29514</strain>
    </source>
</reference>
<dbReference type="EMBL" id="JACIEC010000005">
    <property type="protein sequence ID" value="MBB4144976.1"/>
    <property type="molecule type" value="Genomic_DNA"/>
</dbReference>
<dbReference type="InterPro" id="IPR001845">
    <property type="entry name" value="HTH_ArsR_DNA-bd_dom"/>
</dbReference>
<dbReference type="NCBIfam" id="NF033788">
    <property type="entry name" value="HTH_metalloreg"/>
    <property type="match status" value="1"/>
</dbReference>
<dbReference type="PRINTS" id="PR00778">
    <property type="entry name" value="HTHARSR"/>
</dbReference>
<dbReference type="PANTHER" id="PTHR43132">
    <property type="entry name" value="ARSENICAL RESISTANCE OPERON REPRESSOR ARSR-RELATED"/>
    <property type="match status" value="1"/>
</dbReference>
<keyword evidence="1" id="KW-0805">Transcription regulation</keyword>
<dbReference type="RefSeq" id="WP_165130856.1">
    <property type="nucleotide sequence ID" value="NZ_CP049249.1"/>
</dbReference>
<feature type="domain" description="HTH arsR-type" evidence="4">
    <location>
        <begin position="8"/>
        <end position="104"/>
    </location>
</feature>
<comment type="caution">
    <text evidence="5">The sequence shown here is derived from an EMBL/GenBank/DDBJ whole genome shotgun (WGS) entry which is preliminary data.</text>
</comment>
<keyword evidence="3" id="KW-0804">Transcription</keyword>
<dbReference type="AlphaFoldDB" id="A0A7W6LIJ7"/>
<organism evidence="5 6">
    <name type="scientific">Rhizobium rhizoryzae</name>
    <dbReference type="NCBI Taxonomy" id="451876"/>
    <lineage>
        <taxon>Bacteria</taxon>
        <taxon>Pseudomonadati</taxon>
        <taxon>Pseudomonadota</taxon>
        <taxon>Alphaproteobacteria</taxon>
        <taxon>Hyphomicrobiales</taxon>
        <taxon>Rhizobiaceae</taxon>
        <taxon>Rhizobium/Agrobacterium group</taxon>
        <taxon>Rhizobium</taxon>
    </lineage>
</organism>
<evidence type="ECO:0000313" key="5">
    <source>
        <dbReference type="EMBL" id="MBB4144976.1"/>
    </source>
</evidence>
<dbReference type="SUPFAM" id="SSF46785">
    <property type="entry name" value="Winged helix' DNA-binding domain"/>
    <property type="match status" value="1"/>
</dbReference>
<dbReference type="InterPro" id="IPR011991">
    <property type="entry name" value="ArsR-like_HTH"/>
</dbReference>
<evidence type="ECO:0000256" key="2">
    <source>
        <dbReference type="ARBA" id="ARBA00023125"/>
    </source>
</evidence>
<dbReference type="SMART" id="SM00418">
    <property type="entry name" value="HTH_ARSR"/>
    <property type="match status" value="1"/>
</dbReference>
<evidence type="ECO:0000256" key="1">
    <source>
        <dbReference type="ARBA" id="ARBA00023015"/>
    </source>
</evidence>
<proteinExistence type="predicted"/>
<dbReference type="Gene3D" id="1.10.10.10">
    <property type="entry name" value="Winged helix-like DNA-binding domain superfamily/Winged helix DNA-binding domain"/>
    <property type="match status" value="1"/>
</dbReference>
<name>A0A7W6LIJ7_9HYPH</name>
<accession>A0A7W6LIJ7</accession>
<dbReference type="InterPro" id="IPR051011">
    <property type="entry name" value="Metal_resp_trans_reg"/>
</dbReference>
<evidence type="ECO:0000313" key="6">
    <source>
        <dbReference type="Proteomes" id="UP000519897"/>
    </source>
</evidence>